<feature type="transmembrane region" description="Helical" evidence="6">
    <location>
        <begin position="413"/>
        <end position="436"/>
    </location>
</feature>
<evidence type="ECO:0000256" key="5">
    <source>
        <dbReference type="ARBA" id="ARBA00023136"/>
    </source>
</evidence>
<evidence type="ECO:0000256" key="1">
    <source>
        <dbReference type="ARBA" id="ARBA00004651"/>
    </source>
</evidence>
<evidence type="ECO:0000256" key="6">
    <source>
        <dbReference type="SAM" id="Phobius"/>
    </source>
</evidence>
<proteinExistence type="predicted"/>
<evidence type="ECO:0000256" key="2">
    <source>
        <dbReference type="ARBA" id="ARBA00022475"/>
    </source>
</evidence>
<comment type="caution">
    <text evidence="8">The sequence shown here is derived from an EMBL/GenBank/DDBJ whole genome shotgun (WGS) entry which is preliminary data.</text>
</comment>
<keyword evidence="2" id="KW-1003">Cell membrane</keyword>
<protein>
    <submittedName>
        <fullName evidence="8">Membrane protein</fullName>
    </submittedName>
</protein>
<evidence type="ECO:0000259" key="7">
    <source>
        <dbReference type="Pfam" id="PF02687"/>
    </source>
</evidence>
<feature type="transmembrane region" description="Helical" evidence="6">
    <location>
        <begin position="777"/>
        <end position="799"/>
    </location>
</feature>
<evidence type="ECO:0000256" key="4">
    <source>
        <dbReference type="ARBA" id="ARBA00022989"/>
    </source>
</evidence>
<feature type="transmembrane region" description="Helical" evidence="6">
    <location>
        <begin position="550"/>
        <end position="571"/>
    </location>
</feature>
<gene>
    <name evidence="8" type="ORF">CPE01_17780</name>
</gene>
<keyword evidence="9" id="KW-1185">Reference proteome</keyword>
<evidence type="ECO:0000313" key="8">
    <source>
        <dbReference type="EMBL" id="GEK18045.1"/>
    </source>
</evidence>
<keyword evidence="4 6" id="KW-1133">Transmembrane helix</keyword>
<keyword evidence="5 6" id="KW-0472">Membrane</keyword>
<feature type="transmembrane region" description="Helical" evidence="6">
    <location>
        <begin position="464"/>
        <end position="484"/>
    </location>
</feature>
<reference evidence="8 9" key="1">
    <citation type="submission" date="2019-07" db="EMBL/GenBank/DDBJ databases">
        <title>Whole genome shotgun sequence of Cellulomonas persica NBRC 101101.</title>
        <authorList>
            <person name="Hosoyama A."/>
            <person name="Uohara A."/>
            <person name="Ohji S."/>
            <person name="Ichikawa N."/>
        </authorList>
    </citation>
    <scope>NUCLEOTIDE SEQUENCE [LARGE SCALE GENOMIC DNA]</scope>
    <source>
        <strain evidence="8 9">NBRC 101101</strain>
    </source>
</reference>
<dbReference type="AlphaFoldDB" id="A0A510UZ01"/>
<dbReference type="OrthoDB" id="4812738at2"/>
<sequence length="912" mass="93780">MSLTTRVRTTVAAGPLVARRRAATDAGLLVLSGVLAAALVLVALLAPRLVMAVADSGARSAVERGRPSTDVIARTNPPTAVVLGARPSGSADDLRRDAATIADGMPAELRSDLTDPTTTTVVAAWNAQVPAGVASGRLGHVLTADGSDPVRWVAGREPAGLPEVVQAEGQSVADLERYVEVGVSVTAAEALGLEPGDEVVVQGTLVSRLTARVVGTYEAVDPDDPMWTGLQDFVEARPAPAGTGSVAAAGFLVSDDALPDLLVAFAATGVTTDVRFLTLPDRLTAERAATIAARVAELRADPLPLQLMDARVPLLETRLDQTLLTYRERLSGATAQASVLLAGIVAVGGLTLLLAARLLVERRASLYTLERARGASVASVGWRALLESVPLTTLACAVAVGLLAVLVPRADGAWWPGAVVAAVGVLAPAVLAGSLVRRSWTGRRVPANRADRDRLASRRRARRLVGELTLLVVAGGALASVRARGLLASSTGGVDWLLAATPVLLAGASTVLVARVLPPVLRASRRAASRGPALAGLVATARAERASRTAIPLLTVTVAVALVVFSGLTVATVDRGQQRAADLVVGGDVRIDGPVDDAAIDALRQAPGVTSVVGTRVWLSRSFGVSSGVDATLIAVDAGALAEQRDREGAPQPELTSLVDAGGDRVPALVSPELERVAEQYDPQVWTTDTFVPVDVRGTTAMRDEDGRPVVVVDRQALAAALGAEVPALRTQLVGPGASAAVDELGVSTSPGVTTLGRAEWLEEWTTSPLTSGLRTLMAVSQVALAGLAVVALVLTVVATARDRSRTLHVLRTLGLDAGTARRLSAGEVLPLLVAGLVAGSAIGFVVPWLLTSALGLSALTGEPDGTRLAIAWQPVAIAAGALLVGLAVAVEVEARVRRDDDLAVGIREAER</sequence>
<evidence type="ECO:0000256" key="3">
    <source>
        <dbReference type="ARBA" id="ARBA00022692"/>
    </source>
</evidence>
<comment type="subcellular location">
    <subcellularLocation>
        <location evidence="1">Cell membrane</location>
        <topology evidence="1">Multi-pass membrane protein</topology>
    </subcellularLocation>
</comment>
<feature type="transmembrane region" description="Helical" evidence="6">
    <location>
        <begin position="871"/>
        <end position="891"/>
    </location>
</feature>
<dbReference type="Proteomes" id="UP000321386">
    <property type="component" value="Unassembled WGS sequence"/>
</dbReference>
<organism evidence="8 9">
    <name type="scientific">Cellulomonas persica</name>
    <dbReference type="NCBI Taxonomy" id="76861"/>
    <lineage>
        <taxon>Bacteria</taxon>
        <taxon>Bacillati</taxon>
        <taxon>Actinomycetota</taxon>
        <taxon>Actinomycetes</taxon>
        <taxon>Micrococcales</taxon>
        <taxon>Cellulomonadaceae</taxon>
        <taxon>Cellulomonas</taxon>
    </lineage>
</organism>
<feature type="domain" description="ABC3 transporter permease C-terminal" evidence="7">
    <location>
        <begin position="785"/>
        <end position="887"/>
    </location>
</feature>
<accession>A0A510UZ01</accession>
<feature type="transmembrane region" description="Helical" evidence="6">
    <location>
        <begin position="496"/>
        <end position="517"/>
    </location>
</feature>
<keyword evidence="3 6" id="KW-0812">Transmembrane</keyword>
<evidence type="ECO:0000313" key="9">
    <source>
        <dbReference type="Proteomes" id="UP000321386"/>
    </source>
</evidence>
<dbReference type="RefSeq" id="WP_146806287.1">
    <property type="nucleotide sequence ID" value="NZ_BJUA01000007.1"/>
</dbReference>
<dbReference type="GO" id="GO:0005886">
    <property type="term" value="C:plasma membrane"/>
    <property type="evidence" value="ECO:0007669"/>
    <property type="project" value="UniProtKB-SubCell"/>
</dbReference>
<dbReference type="InterPro" id="IPR003838">
    <property type="entry name" value="ABC3_permease_C"/>
</dbReference>
<dbReference type="Pfam" id="PF02687">
    <property type="entry name" value="FtsX"/>
    <property type="match status" value="1"/>
</dbReference>
<feature type="transmembrane region" description="Helical" evidence="6">
    <location>
        <begin position="339"/>
        <end position="360"/>
    </location>
</feature>
<feature type="transmembrane region" description="Helical" evidence="6">
    <location>
        <begin position="380"/>
        <end position="407"/>
    </location>
</feature>
<feature type="transmembrane region" description="Helical" evidence="6">
    <location>
        <begin position="829"/>
        <end position="851"/>
    </location>
</feature>
<name>A0A510UZ01_9CELL</name>
<dbReference type="EMBL" id="BJUA01000007">
    <property type="protein sequence ID" value="GEK18045.1"/>
    <property type="molecule type" value="Genomic_DNA"/>
</dbReference>